<dbReference type="PANTHER" id="PTHR42034:SF1">
    <property type="entry name" value="CONDENSATION DOMAIN-CONTAINING PROTEIN"/>
    <property type="match status" value="1"/>
</dbReference>
<gene>
    <name evidence="1" type="ORF">ACHE_70158A</name>
</gene>
<evidence type="ECO:0008006" key="3">
    <source>
        <dbReference type="Google" id="ProtNLM"/>
    </source>
</evidence>
<dbReference type="RefSeq" id="XP_043139837.1">
    <property type="nucleotide sequence ID" value="XM_043282460.1"/>
</dbReference>
<dbReference type="InterPro" id="IPR023213">
    <property type="entry name" value="CAT-like_dom_sf"/>
</dbReference>
<dbReference type="AlphaFoldDB" id="A0A7R7VVC4"/>
<dbReference type="KEGG" id="ache:ACHE_70158A"/>
<dbReference type="PANTHER" id="PTHR42034">
    <property type="entry name" value="CHROMOSOME 7, WHOLE GENOME SHOTGUN SEQUENCE-RELATED"/>
    <property type="match status" value="1"/>
</dbReference>
<accession>A0A7R7VVC4</accession>
<organism evidence="1 2">
    <name type="scientific">Aspergillus chevalieri</name>
    <name type="common">Eurotium chevalieri</name>
    <dbReference type="NCBI Taxonomy" id="182096"/>
    <lineage>
        <taxon>Eukaryota</taxon>
        <taxon>Fungi</taxon>
        <taxon>Dikarya</taxon>
        <taxon>Ascomycota</taxon>
        <taxon>Pezizomycotina</taxon>
        <taxon>Eurotiomycetes</taxon>
        <taxon>Eurotiomycetidae</taxon>
        <taxon>Eurotiales</taxon>
        <taxon>Aspergillaceae</taxon>
        <taxon>Aspergillus</taxon>
        <taxon>Aspergillus subgen. Aspergillus</taxon>
    </lineage>
</organism>
<keyword evidence="2" id="KW-1185">Reference proteome</keyword>
<evidence type="ECO:0000313" key="2">
    <source>
        <dbReference type="Proteomes" id="UP000637239"/>
    </source>
</evidence>
<dbReference type="Gene3D" id="3.30.559.30">
    <property type="entry name" value="Nonribosomal peptide synthetase, condensation domain"/>
    <property type="match status" value="1"/>
</dbReference>
<dbReference type="Gene3D" id="3.30.559.10">
    <property type="entry name" value="Chloramphenicol acetyltransferase-like domain"/>
    <property type="match status" value="1"/>
</dbReference>
<sequence length="457" mass="51670">MLGWTETSPGVFKKDFDGAEKIYRKILQSFAHYGKEHWCLHCICSLRFDPSVHSPESTAGELRNAWKLVRFEFPGLSIIPDDLTKVYTIPTAAAVEQWADETFFVETEKQPDQVLSTIQLPRELPSLYYFPSSSEILFVSSHWRIDAIGTCMLLDRFFTIFVEQPGKTKYEIQWEKEIDNMSPSMEDAAGSATVYTPEIEDLAQKAIAKHQEALKTAGLPYHGDKTTIPGDSSRQAFAFTKESTRNLVSACRAKGITVTAAIHSALAETIFLLGPSEHQDLDHTAVMSVNIRKYLPSPYNSPSHACQTYVTGITPRARRHSSFLDRAAALKEEYKSWYSDLYLHSLRLIYKYHGDALFAPPKPDAAPPSGVFMSSLGVIEPYLRGDYGSLQVEEFRFGVSMITRQMIVYAWTFHNQLVLSVNYNEAYYNKDLVQDVLEKTRSCLETELGVKCETVCI</sequence>
<proteinExistence type="predicted"/>
<dbReference type="GeneID" id="66985673"/>
<dbReference type="Proteomes" id="UP000637239">
    <property type="component" value="Chromosome 7"/>
</dbReference>
<protein>
    <recommendedName>
        <fullName evidence="3">Acyltransferase</fullName>
    </recommendedName>
</protein>
<reference evidence="1" key="2">
    <citation type="submission" date="2021-02" db="EMBL/GenBank/DDBJ databases">
        <title>Aspergillus chevalieri M1 genome sequence.</title>
        <authorList>
            <person name="Kadooka C."/>
            <person name="Mori K."/>
            <person name="Futagami T."/>
        </authorList>
    </citation>
    <scope>NUCLEOTIDE SEQUENCE</scope>
    <source>
        <strain evidence="1">M1</strain>
    </source>
</reference>
<evidence type="ECO:0000313" key="1">
    <source>
        <dbReference type="EMBL" id="BCR91315.1"/>
    </source>
</evidence>
<reference evidence="1" key="1">
    <citation type="submission" date="2021-01" db="EMBL/GenBank/DDBJ databases">
        <authorList>
            <consortium name="Aspergillus chevalieri M1 genome sequencing consortium"/>
            <person name="Kazuki M."/>
            <person name="Futagami T."/>
        </authorList>
    </citation>
    <scope>NUCLEOTIDE SEQUENCE</scope>
    <source>
        <strain evidence="1">M1</strain>
    </source>
</reference>
<dbReference type="SUPFAM" id="SSF52777">
    <property type="entry name" value="CoA-dependent acyltransferases"/>
    <property type="match status" value="1"/>
</dbReference>
<name>A0A7R7VVC4_ASPCH</name>
<dbReference type="EMBL" id="AP024422">
    <property type="protein sequence ID" value="BCR91315.1"/>
    <property type="molecule type" value="Genomic_DNA"/>
</dbReference>